<dbReference type="EMBL" id="BAABRO010000003">
    <property type="protein sequence ID" value="GAA5506487.1"/>
    <property type="molecule type" value="Genomic_DNA"/>
</dbReference>
<sequence>MSANISSGTFRLLDATKEKLKIAFASTGLLSVVMRRQIVGHRVPPASWLAPLHWCSIRTSSFSSYREPPSCRKRVQTLGKSPTRLICRFPIIDL</sequence>
<name>A0ABP9VMS5_9BACT</name>
<comment type="caution">
    <text evidence="1">The sequence shown here is derived from an EMBL/GenBank/DDBJ whole genome shotgun (WGS) entry which is preliminary data.</text>
</comment>
<proteinExistence type="predicted"/>
<evidence type="ECO:0000313" key="2">
    <source>
        <dbReference type="Proteomes" id="UP001416858"/>
    </source>
</evidence>
<keyword evidence="2" id="KW-1185">Reference proteome</keyword>
<evidence type="ECO:0000313" key="1">
    <source>
        <dbReference type="EMBL" id="GAA5506487.1"/>
    </source>
</evidence>
<gene>
    <name evidence="1" type="ORF">Rcae01_01940</name>
</gene>
<protein>
    <submittedName>
        <fullName evidence="1">Uncharacterized protein</fullName>
    </submittedName>
</protein>
<accession>A0ABP9VMS5</accession>
<dbReference type="Proteomes" id="UP001416858">
    <property type="component" value="Unassembled WGS sequence"/>
</dbReference>
<organism evidence="1 2">
    <name type="scientific">Novipirellula caenicola</name>
    <dbReference type="NCBI Taxonomy" id="1536901"/>
    <lineage>
        <taxon>Bacteria</taxon>
        <taxon>Pseudomonadati</taxon>
        <taxon>Planctomycetota</taxon>
        <taxon>Planctomycetia</taxon>
        <taxon>Pirellulales</taxon>
        <taxon>Pirellulaceae</taxon>
        <taxon>Novipirellula</taxon>
    </lineage>
</organism>
<reference evidence="1 2" key="1">
    <citation type="submission" date="2024-02" db="EMBL/GenBank/DDBJ databases">
        <title>Rhodopirellula caenicola NBRC 110016.</title>
        <authorList>
            <person name="Ichikawa N."/>
            <person name="Katano-Makiyama Y."/>
            <person name="Hidaka K."/>
        </authorList>
    </citation>
    <scope>NUCLEOTIDE SEQUENCE [LARGE SCALE GENOMIC DNA]</scope>
    <source>
        <strain evidence="1 2">NBRC 110016</strain>
    </source>
</reference>